<dbReference type="AlphaFoldDB" id="A0A9P5YMV7"/>
<keyword evidence="1" id="KW-1133">Transmembrane helix</keyword>
<evidence type="ECO:0000313" key="2">
    <source>
        <dbReference type="EMBL" id="KAF9472697.1"/>
    </source>
</evidence>
<accession>A0A9P5YMV7</accession>
<dbReference type="OrthoDB" id="2976708at2759"/>
<keyword evidence="1" id="KW-0812">Transmembrane</keyword>
<dbReference type="EMBL" id="MU155507">
    <property type="protein sequence ID" value="KAF9472697.1"/>
    <property type="molecule type" value="Genomic_DNA"/>
</dbReference>
<keyword evidence="3" id="KW-1185">Reference proteome</keyword>
<organism evidence="2 3">
    <name type="scientific">Pholiota conissans</name>
    <dbReference type="NCBI Taxonomy" id="109636"/>
    <lineage>
        <taxon>Eukaryota</taxon>
        <taxon>Fungi</taxon>
        <taxon>Dikarya</taxon>
        <taxon>Basidiomycota</taxon>
        <taxon>Agaricomycotina</taxon>
        <taxon>Agaricomycetes</taxon>
        <taxon>Agaricomycetidae</taxon>
        <taxon>Agaricales</taxon>
        <taxon>Agaricineae</taxon>
        <taxon>Strophariaceae</taxon>
        <taxon>Pholiota</taxon>
    </lineage>
</organism>
<sequence length="194" mass="22958">MLTRSPFTVGTPLKWYRRPQFVSVSLYSLFPVEYLMFGQFLCIKFKFPYVWYEITRFFVYEVEIGAVTDLFDPQFLSSPPFITLHLLPMEHSNEDMLFLHSVPSGVLNEFRSEMYSGAYIRKNAAMFVDTAWVNIHELKQFLHSKEENRRVERASISTAIKRERDLTIPQHQFGASACRRDCCSEFLWTDIRRL</sequence>
<protein>
    <submittedName>
        <fullName evidence="2">Uncharacterized protein</fullName>
    </submittedName>
</protein>
<gene>
    <name evidence="2" type="ORF">BDN70DRAFT_442245</name>
</gene>
<proteinExistence type="predicted"/>
<evidence type="ECO:0000313" key="3">
    <source>
        <dbReference type="Proteomes" id="UP000807469"/>
    </source>
</evidence>
<evidence type="ECO:0000256" key="1">
    <source>
        <dbReference type="SAM" id="Phobius"/>
    </source>
</evidence>
<dbReference type="Proteomes" id="UP000807469">
    <property type="component" value="Unassembled WGS sequence"/>
</dbReference>
<keyword evidence="1" id="KW-0472">Membrane</keyword>
<reference evidence="2" key="1">
    <citation type="submission" date="2020-11" db="EMBL/GenBank/DDBJ databases">
        <authorList>
            <consortium name="DOE Joint Genome Institute"/>
            <person name="Ahrendt S."/>
            <person name="Riley R."/>
            <person name="Andreopoulos W."/>
            <person name="Labutti K."/>
            <person name="Pangilinan J."/>
            <person name="Ruiz-Duenas F.J."/>
            <person name="Barrasa J.M."/>
            <person name="Sanchez-Garcia M."/>
            <person name="Camarero S."/>
            <person name="Miyauchi S."/>
            <person name="Serrano A."/>
            <person name="Linde D."/>
            <person name="Babiker R."/>
            <person name="Drula E."/>
            <person name="Ayuso-Fernandez I."/>
            <person name="Pacheco R."/>
            <person name="Padilla G."/>
            <person name="Ferreira P."/>
            <person name="Barriuso J."/>
            <person name="Kellner H."/>
            <person name="Castanera R."/>
            <person name="Alfaro M."/>
            <person name="Ramirez L."/>
            <person name="Pisabarro A.G."/>
            <person name="Kuo A."/>
            <person name="Tritt A."/>
            <person name="Lipzen A."/>
            <person name="He G."/>
            <person name="Yan M."/>
            <person name="Ng V."/>
            <person name="Cullen D."/>
            <person name="Martin F."/>
            <person name="Rosso M.-N."/>
            <person name="Henrissat B."/>
            <person name="Hibbett D."/>
            <person name="Martinez A.T."/>
            <person name="Grigoriev I.V."/>
        </authorList>
    </citation>
    <scope>NUCLEOTIDE SEQUENCE</scope>
    <source>
        <strain evidence="2">CIRM-BRFM 674</strain>
    </source>
</reference>
<comment type="caution">
    <text evidence="2">The sequence shown here is derived from an EMBL/GenBank/DDBJ whole genome shotgun (WGS) entry which is preliminary data.</text>
</comment>
<feature type="transmembrane region" description="Helical" evidence="1">
    <location>
        <begin position="20"/>
        <end position="37"/>
    </location>
</feature>
<name>A0A9P5YMV7_9AGAR</name>